<dbReference type="STRING" id="316055.RPE_2950"/>
<dbReference type="HOGENOM" id="CLU_3047462_0_0_5"/>
<proteinExistence type="predicted"/>
<dbReference type="eggNOG" id="COG0187">
    <property type="taxonomic scope" value="Bacteria"/>
</dbReference>
<dbReference type="KEGG" id="rpe:RPE_2950"/>
<evidence type="ECO:0000313" key="1">
    <source>
        <dbReference type="EMBL" id="ABJ06887.1"/>
    </source>
</evidence>
<dbReference type="AlphaFoldDB" id="Q07ME7"/>
<keyword evidence="1" id="KW-0413">Isomerase</keyword>
<protein>
    <submittedName>
        <fullName evidence="1">DNA topoisomerase IV, B subunit</fullName>
    </submittedName>
</protein>
<sequence length="54" mass="5899">MAQQAHDIARVMLLADDREATADSMERLMGSKAAARFAFVSENAELTSDDLLDV</sequence>
<dbReference type="EMBL" id="CP000463">
    <property type="protein sequence ID" value="ABJ06887.1"/>
    <property type="molecule type" value="Genomic_DNA"/>
</dbReference>
<organism evidence="1">
    <name type="scientific">Rhodopseudomonas palustris (strain BisA53)</name>
    <dbReference type="NCBI Taxonomy" id="316055"/>
    <lineage>
        <taxon>Bacteria</taxon>
        <taxon>Pseudomonadati</taxon>
        <taxon>Pseudomonadota</taxon>
        <taxon>Alphaproteobacteria</taxon>
        <taxon>Hyphomicrobiales</taxon>
        <taxon>Nitrobacteraceae</taxon>
        <taxon>Rhodopseudomonas</taxon>
    </lineage>
</organism>
<dbReference type="GO" id="GO:0016853">
    <property type="term" value="F:isomerase activity"/>
    <property type="evidence" value="ECO:0007669"/>
    <property type="project" value="UniProtKB-KW"/>
</dbReference>
<gene>
    <name evidence="1" type="ordered locus">RPE_2950</name>
</gene>
<reference evidence="1" key="1">
    <citation type="submission" date="2006-09" db="EMBL/GenBank/DDBJ databases">
        <title>Complete sequence of Rhodopseudomonas palustris BisA53.</title>
        <authorList>
            <consortium name="US DOE Joint Genome Institute"/>
            <person name="Copeland A."/>
            <person name="Lucas S."/>
            <person name="Lapidus A."/>
            <person name="Barry K."/>
            <person name="Detter J.C."/>
            <person name="Glavina del Rio T."/>
            <person name="Hammon N."/>
            <person name="Israni S."/>
            <person name="Dalin E."/>
            <person name="Tice H."/>
            <person name="Pitluck S."/>
            <person name="Chain P."/>
            <person name="Malfatti S."/>
            <person name="Shin M."/>
            <person name="Vergez L."/>
            <person name="Schmutz J."/>
            <person name="Larimer F."/>
            <person name="Land M."/>
            <person name="Hauser L."/>
            <person name="Pelletier D.A."/>
            <person name="Kyrpides N."/>
            <person name="Kim E."/>
            <person name="Harwood C.S."/>
            <person name="Oda Y."/>
            <person name="Richardson P."/>
        </authorList>
    </citation>
    <scope>NUCLEOTIDE SEQUENCE [LARGE SCALE GENOMIC DNA]</scope>
    <source>
        <strain evidence="1">BisA53</strain>
    </source>
</reference>
<name>Q07ME7_RHOP5</name>
<accession>Q07ME7</accession>